<accession>A0A922T092</accession>
<evidence type="ECO:0000313" key="1">
    <source>
        <dbReference type="EMBL" id="KAI1516115.1"/>
    </source>
</evidence>
<dbReference type="AlphaFoldDB" id="A0A922T092"/>
<protein>
    <submittedName>
        <fullName evidence="1">Uncharacterized protein</fullName>
    </submittedName>
</protein>
<name>A0A922T092_9PLEO</name>
<organism evidence="1 2">
    <name type="scientific">Pyrenophora tritici-repentis</name>
    <dbReference type="NCBI Taxonomy" id="45151"/>
    <lineage>
        <taxon>Eukaryota</taxon>
        <taxon>Fungi</taxon>
        <taxon>Dikarya</taxon>
        <taxon>Ascomycota</taxon>
        <taxon>Pezizomycotina</taxon>
        <taxon>Dothideomycetes</taxon>
        <taxon>Pleosporomycetidae</taxon>
        <taxon>Pleosporales</taxon>
        <taxon>Pleosporineae</taxon>
        <taxon>Pleosporaceae</taxon>
        <taxon>Pyrenophora</taxon>
    </lineage>
</organism>
<sequence>MADESDVVIHALECGRDHCAGLDRAEWTRRPPPTAYGPAHCHGISNGSLPLVFVNGAVATRDMD</sequence>
<proteinExistence type="predicted"/>
<gene>
    <name evidence="1" type="ORF">Ptr86124_004652</name>
</gene>
<reference evidence="2" key="1">
    <citation type="journal article" date="2022" name="Microb. Genom.">
        <title>A global pangenome for the wheat fungal pathogen Pyrenophora tritici-repentis and prediction of effector protein structural homology.</title>
        <authorList>
            <person name="Moolhuijzen P.M."/>
            <person name="See P.T."/>
            <person name="Shi G."/>
            <person name="Powell H.R."/>
            <person name="Cockram J."/>
            <person name="Jorgensen L.N."/>
            <person name="Benslimane H."/>
            <person name="Strelkov S.E."/>
            <person name="Turner J."/>
            <person name="Liu Z."/>
            <person name="Moffat C.S."/>
        </authorList>
    </citation>
    <scope>NUCLEOTIDE SEQUENCE [LARGE SCALE GENOMIC DNA]</scope>
</reference>
<dbReference type="EMBL" id="NRDI02000005">
    <property type="protein sequence ID" value="KAI1516115.1"/>
    <property type="molecule type" value="Genomic_DNA"/>
</dbReference>
<evidence type="ECO:0000313" key="2">
    <source>
        <dbReference type="Proteomes" id="UP000249757"/>
    </source>
</evidence>
<comment type="caution">
    <text evidence="1">The sequence shown here is derived from an EMBL/GenBank/DDBJ whole genome shotgun (WGS) entry which is preliminary data.</text>
</comment>
<keyword evidence="2" id="KW-1185">Reference proteome</keyword>
<dbReference type="Proteomes" id="UP000249757">
    <property type="component" value="Unassembled WGS sequence"/>
</dbReference>